<feature type="compositionally biased region" description="Basic and acidic residues" evidence="1">
    <location>
        <begin position="7"/>
        <end position="24"/>
    </location>
</feature>
<keyword evidence="4" id="KW-1185">Reference proteome</keyword>
<feature type="region of interest" description="Disordered" evidence="1">
    <location>
        <begin position="1"/>
        <end position="24"/>
    </location>
</feature>
<dbReference type="Pfam" id="PF19853">
    <property type="entry name" value="DUF6328"/>
    <property type="match status" value="1"/>
</dbReference>
<dbReference type="PATRIC" id="fig|84292.3.peg.2456"/>
<accession>A0A0M8MDJ5</accession>
<proteinExistence type="predicted"/>
<feature type="transmembrane region" description="Helical" evidence="2">
    <location>
        <begin position="136"/>
        <end position="156"/>
    </location>
</feature>
<gene>
    <name evidence="3" type="ORF">XI38_12090</name>
</gene>
<evidence type="ECO:0000256" key="2">
    <source>
        <dbReference type="SAM" id="Phobius"/>
    </source>
</evidence>
<dbReference type="Proteomes" id="UP000037737">
    <property type="component" value="Unassembled WGS sequence"/>
</dbReference>
<keyword evidence="2" id="KW-1133">Transmembrane helix</keyword>
<keyword evidence="2" id="KW-0472">Membrane</keyword>
<sequence>MIAAMSERSDDVSPDGRDESANERADRNWNEILQELRVTQTGTQLISGFLLAVAFQSRFEDLDAYQLGLYLTLVALAAAATFLGLVPVVLHRSRFRRHQKVDVVRIANRYLIANTVVVSLLVAGVCSLVFDFTLSRVAGFVALGLGVGAGIALWAVTRPGPVASAAAVDRSV</sequence>
<feature type="transmembrane region" description="Helical" evidence="2">
    <location>
        <begin position="111"/>
        <end position="130"/>
    </location>
</feature>
<dbReference type="InterPro" id="IPR046291">
    <property type="entry name" value="DUF6328"/>
</dbReference>
<organism evidence="3 4">
    <name type="scientific">Microbacterium aurantiacum</name>
    <dbReference type="NCBI Taxonomy" id="162393"/>
    <lineage>
        <taxon>Bacteria</taxon>
        <taxon>Bacillati</taxon>
        <taxon>Actinomycetota</taxon>
        <taxon>Actinomycetes</taxon>
        <taxon>Micrococcales</taxon>
        <taxon>Microbacteriaceae</taxon>
        <taxon>Microbacterium</taxon>
    </lineage>
</organism>
<evidence type="ECO:0000313" key="4">
    <source>
        <dbReference type="Proteomes" id="UP000037737"/>
    </source>
</evidence>
<dbReference type="AlphaFoldDB" id="A0A0M8MDJ5"/>
<comment type="caution">
    <text evidence="3">The sequence shown here is derived from an EMBL/GenBank/DDBJ whole genome shotgun (WGS) entry which is preliminary data.</text>
</comment>
<name>A0A0M8MDJ5_9MICO</name>
<keyword evidence="2" id="KW-0812">Transmembrane</keyword>
<feature type="transmembrane region" description="Helical" evidence="2">
    <location>
        <begin position="67"/>
        <end position="90"/>
    </location>
</feature>
<evidence type="ECO:0000313" key="3">
    <source>
        <dbReference type="EMBL" id="KOS10226.1"/>
    </source>
</evidence>
<protein>
    <submittedName>
        <fullName evidence="3">Sodium:proton antiporter</fullName>
    </submittedName>
</protein>
<reference evidence="3" key="1">
    <citation type="submission" date="2015-04" db="EMBL/GenBank/DDBJ databases">
        <title>Complete genome sequence of Microbacterium chocolatum SIT 101, a bacterium enantioselectively hydrolyzing mesomeric diesters.</title>
        <authorList>
            <person name="Li X."/>
            <person name="Xu Y."/>
        </authorList>
    </citation>
    <scope>NUCLEOTIDE SEQUENCE [LARGE SCALE GENOMIC DNA]</scope>
    <source>
        <strain evidence="3">SIT 101</strain>
    </source>
</reference>
<evidence type="ECO:0000256" key="1">
    <source>
        <dbReference type="SAM" id="MobiDB-lite"/>
    </source>
</evidence>
<dbReference type="EMBL" id="LAVO01000012">
    <property type="protein sequence ID" value="KOS10226.1"/>
    <property type="molecule type" value="Genomic_DNA"/>
</dbReference>